<feature type="transmembrane region" description="Helical" evidence="1">
    <location>
        <begin position="63"/>
        <end position="86"/>
    </location>
</feature>
<dbReference type="Gene3D" id="2.40.70.10">
    <property type="entry name" value="Acid Proteases"/>
    <property type="match status" value="1"/>
</dbReference>
<feature type="transmembrane region" description="Helical" evidence="1">
    <location>
        <begin position="36"/>
        <end position="57"/>
    </location>
</feature>
<keyword evidence="2" id="KW-0645">Protease</keyword>
<protein>
    <submittedName>
        <fullName evidence="2">Aspartyl protease family protein</fullName>
    </submittedName>
</protein>
<dbReference type="SUPFAM" id="SSF50630">
    <property type="entry name" value="Acid proteases"/>
    <property type="match status" value="1"/>
</dbReference>
<dbReference type="Proteomes" id="UP000294664">
    <property type="component" value="Unassembled WGS sequence"/>
</dbReference>
<feature type="transmembrane region" description="Helical" evidence="1">
    <location>
        <begin position="6"/>
        <end position="24"/>
    </location>
</feature>
<evidence type="ECO:0000256" key="1">
    <source>
        <dbReference type="SAM" id="Phobius"/>
    </source>
</evidence>
<reference evidence="2 3" key="1">
    <citation type="submission" date="2019-03" db="EMBL/GenBank/DDBJ databases">
        <title>Genomic Encyclopedia of Type Strains, Phase IV (KMG-IV): sequencing the most valuable type-strain genomes for metagenomic binning, comparative biology and taxonomic classification.</title>
        <authorList>
            <person name="Goeker M."/>
        </authorList>
    </citation>
    <scope>NUCLEOTIDE SEQUENCE [LARGE SCALE GENOMIC DNA]</scope>
    <source>
        <strain evidence="2 3">DSM 9035</strain>
    </source>
</reference>
<dbReference type="GO" id="GO:0006508">
    <property type="term" value="P:proteolysis"/>
    <property type="evidence" value="ECO:0007669"/>
    <property type="project" value="UniProtKB-KW"/>
</dbReference>
<name>A0A4R3M0I6_9HYPH</name>
<dbReference type="RefSeq" id="WP_132031375.1">
    <property type="nucleotide sequence ID" value="NZ_SMAI01000006.1"/>
</dbReference>
<keyword evidence="1" id="KW-0812">Transmembrane</keyword>
<keyword evidence="1" id="KW-0472">Membrane</keyword>
<dbReference type="InterPro" id="IPR001969">
    <property type="entry name" value="Aspartic_peptidase_AS"/>
</dbReference>
<proteinExistence type="predicted"/>
<dbReference type="OrthoDB" id="7595324at2"/>
<organism evidence="2 3">
    <name type="scientific">Aquabacter spiritensis</name>
    <dbReference type="NCBI Taxonomy" id="933073"/>
    <lineage>
        <taxon>Bacteria</taxon>
        <taxon>Pseudomonadati</taxon>
        <taxon>Pseudomonadota</taxon>
        <taxon>Alphaproteobacteria</taxon>
        <taxon>Hyphomicrobiales</taxon>
        <taxon>Xanthobacteraceae</taxon>
        <taxon>Aquabacter</taxon>
    </lineage>
</organism>
<keyword evidence="2" id="KW-0378">Hydrolase</keyword>
<dbReference type="AlphaFoldDB" id="A0A4R3M0I6"/>
<dbReference type="GO" id="GO:0004190">
    <property type="term" value="F:aspartic-type endopeptidase activity"/>
    <property type="evidence" value="ECO:0007669"/>
    <property type="project" value="InterPro"/>
</dbReference>
<dbReference type="EMBL" id="SMAI01000006">
    <property type="protein sequence ID" value="TCT04597.1"/>
    <property type="molecule type" value="Genomic_DNA"/>
</dbReference>
<dbReference type="NCBIfam" id="TIGR02281">
    <property type="entry name" value="clan_AA_DTGA"/>
    <property type="match status" value="1"/>
</dbReference>
<dbReference type="PROSITE" id="PS51257">
    <property type="entry name" value="PROKAR_LIPOPROTEIN"/>
    <property type="match status" value="1"/>
</dbReference>
<dbReference type="InterPro" id="IPR034122">
    <property type="entry name" value="Retropepsin-like_bacterial"/>
</dbReference>
<dbReference type="CDD" id="cd05483">
    <property type="entry name" value="retropepsin_like_bacteria"/>
    <property type="match status" value="1"/>
</dbReference>
<evidence type="ECO:0000313" key="2">
    <source>
        <dbReference type="EMBL" id="TCT04597.1"/>
    </source>
</evidence>
<evidence type="ECO:0000313" key="3">
    <source>
        <dbReference type="Proteomes" id="UP000294664"/>
    </source>
</evidence>
<dbReference type="InterPro" id="IPR011969">
    <property type="entry name" value="Clan_AA_Asp_peptidase_C"/>
</dbReference>
<dbReference type="InterPro" id="IPR021109">
    <property type="entry name" value="Peptidase_aspartic_dom_sf"/>
</dbReference>
<gene>
    <name evidence="2" type="ORF">EDC64_10626</name>
</gene>
<sequence length="237" mass="24888">MRPSWLLGVLLGGLALACLLLIVFHDTGMVLGIESARFASLTALIAFGAVVGLGTWHRFARRIGTAVVAALFWLVVVAVLALFYTYRAPLRDAAERVMAELVPGYAARTGGAQTVEVARTANGDFRINAVINGVGLPMLLDTGASTIVLSQEAAAAIGLPLATLRYDVPIDTANGRTRAAAVTLERVEVGAIAERGVRALVAAPGALRGSLLGMSFLSRLEGFEVRGDRLILRGPAR</sequence>
<accession>A0A4R3M0I6</accession>
<keyword evidence="3" id="KW-1185">Reference proteome</keyword>
<keyword evidence="1" id="KW-1133">Transmembrane helix</keyword>
<dbReference type="Pfam" id="PF13975">
    <property type="entry name" value="gag-asp_proteas"/>
    <property type="match status" value="1"/>
</dbReference>
<dbReference type="PROSITE" id="PS00141">
    <property type="entry name" value="ASP_PROTEASE"/>
    <property type="match status" value="1"/>
</dbReference>
<comment type="caution">
    <text evidence="2">The sequence shown here is derived from an EMBL/GenBank/DDBJ whole genome shotgun (WGS) entry which is preliminary data.</text>
</comment>